<evidence type="ECO:0000313" key="1">
    <source>
        <dbReference type="EMBL" id="OIJ22635.1"/>
    </source>
</evidence>
<accession>A0A1S2MG11</accession>
<dbReference type="EMBL" id="CP063356">
    <property type="protein sequence ID" value="QOY35118.1"/>
    <property type="molecule type" value="Genomic_DNA"/>
</dbReference>
<dbReference type="Proteomes" id="UP000180175">
    <property type="component" value="Chromosome"/>
</dbReference>
<gene>
    <name evidence="2" type="ORF">AWH56_020820</name>
    <name evidence="1" type="ORF">AWH56_05305</name>
</gene>
<evidence type="ECO:0008006" key="4">
    <source>
        <dbReference type="Google" id="ProtNLM"/>
    </source>
</evidence>
<proteinExistence type="predicted"/>
<protein>
    <recommendedName>
        <fullName evidence="4">Lipoprotein</fullName>
    </recommendedName>
</protein>
<name>A0A1S2MG11_9BACI</name>
<reference evidence="2" key="4">
    <citation type="submission" date="2020-10" db="EMBL/GenBank/DDBJ databases">
        <authorList>
            <person name="Bassil N.M."/>
            <person name="Lloyd J.R."/>
        </authorList>
    </citation>
    <scope>NUCLEOTIDE SEQUENCE</scope>
    <source>
        <strain evidence="2">NB2006</strain>
    </source>
</reference>
<reference evidence="2 3" key="2">
    <citation type="journal article" date="2017" name="Genome Announc.">
        <title>Draft Genome Sequences of Four Alkaliphilic Bacteria Belonging to the Anaerobacillus Genus.</title>
        <authorList>
            <person name="Bassil N.M."/>
            <person name="Lloyd J.R."/>
        </authorList>
    </citation>
    <scope>NUCLEOTIDE SEQUENCE [LARGE SCALE GENOMIC DNA]</scope>
    <source>
        <strain evidence="2 3">NB2006</strain>
    </source>
</reference>
<dbReference type="PROSITE" id="PS51257">
    <property type="entry name" value="PROKAR_LIPOPROTEIN"/>
    <property type="match status" value="1"/>
</dbReference>
<reference evidence="2 3" key="3">
    <citation type="journal article" date="2019" name="Int. J. Syst. Evol. Microbiol.">
        <title>Anaerobacillus isosaccharinicus sp. nov., an alkaliphilic bacterium which degrades isosaccharinic acid.</title>
        <authorList>
            <person name="Bassil N.M."/>
            <person name="Lloyd J.R."/>
        </authorList>
    </citation>
    <scope>NUCLEOTIDE SEQUENCE [LARGE SCALE GENOMIC DNA]</scope>
    <source>
        <strain evidence="2 3">NB2006</strain>
    </source>
</reference>
<evidence type="ECO:0000313" key="3">
    <source>
        <dbReference type="Proteomes" id="UP000180175"/>
    </source>
</evidence>
<dbReference type="AlphaFoldDB" id="A0A1S2MG11"/>
<dbReference type="RefSeq" id="WP_071316140.1">
    <property type="nucleotide sequence ID" value="NZ_CP063356.2"/>
</dbReference>
<reference evidence="1 3" key="1">
    <citation type="submission" date="2016-10" db="EMBL/GenBank/DDBJ databases">
        <title>Draft genome sequences of four alkaliphilic bacteria belonging to the Anaerobacillus genus.</title>
        <authorList>
            <person name="Bassil N.M."/>
            <person name="Lloyd J.R."/>
        </authorList>
    </citation>
    <scope>NUCLEOTIDE SEQUENCE [LARGE SCALE GENOMIC DNA]</scope>
    <source>
        <strain evidence="1 3">NB2006</strain>
    </source>
</reference>
<dbReference type="KEGG" id="aia:AWH56_020820"/>
<dbReference type="OrthoDB" id="2973100at2"/>
<sequence length="230" mass="26101">MIKKSLTIIFCIFCIVSMFGCGSSQSLGQEVSVKSKELALEVNEKEKEVPEENYFLNQQGEINGMLQTYPFEEAVNLSDLIVEITIDERLGELVDPIPKTIFNAVVTDVVKGSNEKKGEFINVLQQGNSDWTFNDTPLFESGDTLVLFLKSVTDEEYPNTYWILGEETGMYEVVDGKRLNKISKKDTALNDIQLPVGERKAGKIKIPDRETQELDFRLFKEKIKKSKKNN</sequence>
<organism evidence="1 3">
    <name type="scientific">Anaerobacillus isosaccharinicus</name>
    <dbReference type="NCBI Taxonomy" id="1532552"/>
    <lineage>
        <taxon>Bacteria</taxon>
        <taxon>Bacillati</taxon>
        <taxon>Bacillota</taxon>
        <taxon>Bacilli</taxon>
        <taxon>Bacillales</taxon>
        <taxon>Bacillaceae</taxon>
        <taxon>Anaerobacillus</taxon>
    </lineage>
</organism>
<evidence type="ECO:0000313" key="2">
    <source>
        <dbReference type="EMBL" id="QOY35118.1"/>
    </source>
</evidence>
<dbReference type="EMBL" id="LQXD01000038">
    <property type="protein sequence ID" value="OIJ22635.1"/>
    <property type="molecule type" value="Genomic_DNA"/>
</dbReference>
<keyword evidence="3" id="KW-1185">Reference proteome</keyword>